<reference evidence="2 3" key="1">
    <citation type="submission" date="2013-09" db="EMBL/GenBank/DDBJ databases">
        <title>Whole genome shotgun sequence of Vibrio azureus NBRC 104587.</title>
        <authorList>
            <person name="Isaki S."/>
            <person name="Hosoyama A."/>
            <person name="Numata M."/>
            <person name="Hashimoto M."/>
            <person name="Hosoyama Y."/>
            <person name="Tsuchikane K."/>
            <person name="Noguchi M."/>
            <person name="Hirakata S."/>
            <person name="Ichikawa N."/>
            <person name="Ohji S."/>
            <person name="Yamazoe A."/>
            <person name="Fujita N."/>
        </authorList>
    </citation>
    <scope>NUCLEOTIDE SEQUENCE [LARGE SCALE GENOMIC DNA]</scope>
    <source>
        <strain evidence="2 3">NBRC 104587</strain>
    </source>
</reference>
<evidence type="ECO:0008006" key="4">
    <source>
        <dbReference type="Google" id="ProtNLM"/>
    </source>
</evidence>
<gene>
    <name evidence="2" type="ORF">VAZ01S_111_00050</name>
</gene>
<name>U3C9I0_9VIBR</name>
<dbReference type="Pfam" id="PF16868">
    <property type="entry name" value="NMT1_3"/>
    <property type="match status" value="1"/>
</dbReference>
<comment type="caution">
    <text evidence="2">The sequence shown here is derived from an EMBL/GenBank/DDBJ whole genome shotgun (WGS) entry which is preliminary data.</text>
</comment>
<dbReference type="Proteomes" id="UP000016567">
    <property type="component" value="Unassembled WGS sequence"/>
</dbReference>
<dbReference type="PANTHER" id="PTHR42941">
    <property type="entry name" value="SLL1037 PROTEIN"/>
    <property type="match status" value="1"/>
</dbReference>
<dbReference type="AlphaFoldDB" id="U3C9I0"/>
<protein>
    <recommendedName>
        <fullName evidence="4">TRAP transporter substrate-binding protein</fullName>
    </recommendedName>
</protein>
<feature type="signal peptide" evidence="1">
    <location>
        <begin position="1"/>
        <end position="24"/>
    </location>
</feature>
<keyword evidence="3" id="KW-1185">Reference proteome</keyword>
<dbReference type="NCBIfam" id="TIGR02122">
    <property type="entry name" value="TRAP_TAXI"/>
    <property type="match status" value="1"/>
</dbReference>
<evidence type="ECO:0000313" key="2">
    <source>
        <dbReference type="EMBL" id="GAD78019.1"/>
    </source>
</evidence>
<dbReference type="InterPro" id="IPR011852">
    <property type="entry name" value="TRAP_TAXI"/>
</dbReference>
<dbReference type="RefSeq" id="WP_021711754.1">
    <property type="nucleotide sequence ID" value="NZ_BAOB01000515.1"/>
</dbReference>
<accession>U3C9I0</accession>
<evidence type="ECO:0000256" key="1">
    <source>
        <dbReference type="SAM" id="SignalP"/>
    </source>
</evidence>
<dbReference type="CDD" id="cd13568">
    <property type="entry name" value="PBP2_TAXI_TRAP_like_3"/>
    <property type="match status" value="1"/>
</dbReference>
<feature type="chain" id="PRO_5004640918" description="TRAP transporter substrate-binding protein" evidence="1">
    <location>
        <begin position="25"/>
        <end position="343"/>
    </location>
</feature>
<dbReference type="eggNOG" id="COG2358">
    <property type="taxonomic scope" value="Bacteria"/>
</dbReference>
<proteinExistence type="predicted"/>
<sequence>MELKSFFLLAACGLALPWSQSLQAKEFVTMGTGGVTGIYYPAGASVCKLINTHRREHSVRCSIESTKGSIENIQRLRDGKIDFALVQSDWKHHAYVADSIYSGNEPFTELRTLFSLHTESFNLIVGKDSSIFKVQDLVGKTINIGLPESVERVDMEMVMESFGWDSSDFKALKEIKKTEQAQALCDGYIDAYLDMMGHPSARIEVVLDGCDARLVPVTGEEIDNLMASHSYFIPSVVKKNVYPSMKKDIPSFGVTATLVTTSDVSEEVVYNMVKSVFEYFDDFKNTHPALKPLDKKGMIIGGLSTPLHQGAIRYYREANLLTQEELNQARHGKKYDSQGHNSH</sequence>
<dbReference type="OrthoDB" id="9780180at2"/>
<keyword evidence="1" id="KW-0732">Signal</keyword>
<dbReference type="STRING" id="1219077.VAZ01S_111_00050"/>
<evidence type="ECO:0000313" key="3">
    <source>
        <dbReference type="Proteomes" id="UP000016567"/>
    </source>
</evidence>
<dbReference type="PANTHER" id="PTHR42941:SF1">
    <property type="entry name" value="SLL1037 PROTEIN"/>
    <property type="match status" value="1"/>
</dbReference>
<dbReference type="SUPFAM" id="SSF53850">
    <property type="entry name" value="Periplasmic binding protein-like II"/>
    <property type="match status" value="1"/>
</dbReference>
<dbReference type="Gene3D" id="3.40.190.10">
    <property type="entry name" value="Periplasmic binding protein-like II"/>
    <property type="match status" value="2"/>
</dbReference>
<organism evidence="2 3">
    <name type="scientific">Vibrio azureus NBRC 104587</name>
    <dbReference type="NCBI Taxonomy" id="1219077"/>
    <lineage>
        <taxon>Bacteria</taxon>
        <taxon>Pseudomonadati</taxon>
        <taxon>Pseudomonadota</taxon>
        <taxon>Gammaproteobacteria</taxon>
        <taxon>Vibrionales</taxon>
        <taxon>Vibrionaceae</taxon>
        <taxon>Vibrio</taxon>
    </lineage>
</organism>
<dbReference type="EMBL" id="BATL01000111">
    <property type="protein sequence ID" value="GAD78019.1"/>
    <property type="molecule type" value="Genomic_DNA"/>
</dbReference>